<dbReference type="PANTHER" id="PTHR42879:SF2">
    <property type="entry name" value="3-OXOACYL-[ACYL-CARRIER-PROTEIN] REDUCTASE FABG"/>
    <property type="match status" value="1"/>
</dbReference>
<dbReference type="RefSeq" id="WP_091436350.1">
    <property type="nucleotide sequence ID" value="NZ_FMTP01000001.1"/>
</dbReference>
<evidence type="ECO:0000313" key="2">
    <source>
        <dbReference type="EMBL" id="SCW36880.1"/>
    </source>
</evidence>
<dbReference type="PRINTS" id="PR00080">
    <property type="entry name" value="SDRFAMILY"/>
</dbReference>
<dbReference type="Proteomes" id="UP000198889">
    <property type="component" value="Unassembled WGS sequence"/>
</dbReference>
<accession>A0A1G4PX35</accession>
<dbReference type="AlphaFoldDB" id="A0A1G4PX35"/>
<protein>
    <submittedName>
        <fullName evidence="2">NAD(P)-dependent dehydrogenase, short-chain alcohol dehydrogenase family</fullName>
    </submittedName>
</protein>
<comment type="similarity">
    <text evidence="1">Belongs to the short-chain dehydrogenases/reductases (SDR) family.</text>
</comment>
<gene>
    <name evidence="2" type="ORF">SAMN05660859_0831</name>
</gene>
<dbReference type="InterPro" id="IPR050259">
    <property type="entry name" value="SDR"/>
</dbReference>
<dbReference type="PANTHER" id="PTHR42879">
    <property type="entry name" value="3-OXOACYL-(ACYL-CARRIER-PROTEIN) REDUCTASE"/>
    <property type="match status" value="1"/>
</dbReference>
<dbReference type="PRINTS" id="PR00081">
    <property type="entry name" value="GDHRDH"/>
</dbReference>
<dbReference type="EMBL" id="FMTP01000001">
    <property type="protein sequence ID" value="SCW36880.1"/>
    <property type="molecule type" value="Genomic_DNA"/>
</dbReference>
<organism evidence="2 3">
    <name type="scientific">Ancylobacter rudongensis</name>
    <dbReference type="NCBI Taxonomy" id="177413"/>
    <lineage>
        <taxon>Bacteria</taxon>
        <taxon>Pseudomonadati</taxon>
        <taxon>Pseudomonadota</taxon>
        <taxon>Alphaproteobacteria</taxon>
        <taxon>Hyphomicrobiales</taxon>
        <taxon>Xanthobacteraceae</taxon>
        <taxon>Ancylobacter</taxon>
    </lineage>
</organism>
<dbReference type="InterPro" id="IPR020904">
    <property type="entry name" value="Sc_DH/Rdtase_CS"/>
</dbReference>
<evidence type="ECO:0000256" key="1">
    <source>
        <dbReference type="ARBA" id="ARBA00006484"/>
    </source>
</evidence>
<keyword evidence="3" id="KW-1185">Reference proteome</keyword>
<sequence length="252" mass="26438">MTLDGLSGRTVLVTGASRGIGLGIARAFAAAGADLHMLAEDDAIHEAAERLGARGHHADITSSGDVARVADALPHLDVLVNNAGLERVTPLDDPGPENEAVFRRVVEINVVGTFLITRAVLPRLTHGGRIINTASIWSRGAESLFGAYVASKHAVIGLTKTWAKELGPRGITVNAVCPGWVRTEASLRSLHAMAARTGIAPEALLEDIVAAQILPGFMDPEDVAGTYLFLASDLAGNITGQSLGVDRGEYPW</sequence>
<name>A0A1G4PX35_9HYPH</name>
<dbReference type="SUPFAM" id="SSF51735">
    <property type="entry name" value="NAD(P)-binding Rossmann-fold domains"/>
    <property type="match status" value="1"/>
</dbReference>
<evidence type="ECO:0000313" key="3">
    <source>
        <dbReference type="Proteomes" id="UP000198889"/>
    </source>
</evidence>
<dbReference type="Pfam" id="PF13561">
    <property type="entry name" value="adh_short_C2"/>
    <property type="match status" value="1"/>
</dbReference>
<dbReference type="PROSITE" id="PS00061">
    <property type="entry name" value="ADH_SHORT"/>
    <property type="match status" value="1"/>
</dbReference>
<dbReference type="STRING" id="177413.SAMN05660859_0831"/>
<dbReference type="CDD" id="cd05233">
    <property type="entry name" value="SDR_c"/>
    <property type="match status" value="1"/>
</dbReference>
<proteinExistence type="inferred from homology"/>
<dbReference type="InterPro" id="IPR002347">
    <property type="entry name" value="SDR_fam"/>
</dbReference>
<dbReference type="GO" id="GO:0032787">
    <property type="term" value="P:monocarboxylic acid metabolic process"/>
    <property type="evidence" value="ECO:0007669"/>
    <property type="project" value="UniProtKB-ARBA"/>
</dbReference>
<dbReference type="Gene3D" id="3.40.50.720">
    <property type="entry name" value="NAD(P)-binding Rossmann-like Domain"/>
    <property type="match status" value="1"/>
</dbReference>
<dbReference type="InterPro" id="IPR036291">
    <property type="entry name" value="NAD(P)-bd_dom_sf"/>
</dbReference>
<reference evidence="3" key="1">
    <citation type="submission" date="2016-10" db="EMBL/GenBank/DDBJ databases">
        <authorList>
            <person name="Varghese N."/>
            <person name="Submissions S."/>
        </authorList>
    </citation>
    <scope>NUCLEOTIDE SEQUENCE [LARGE SCALE GENOMIC DNA]</scope>
    <source>
        <strain evidence="3">CGMCC 1.1761</strain>
    </source>
</reference>
<dbReference type="FunFam" id="3.40.50.720:FF:000084">
    <property type="entry name" value="Short-chain dehydrogenase reductase"/>
    <property type="match status" value="1"/>
</dbReference>